<accession>A0A9D7QPV5</accession>
<dbReference type="Proteomes" id="UP000808146">
    <property type="component" value="Unassembled WGS sequence"/>
</dbReference>
<dbReference type="PANTHER" id="PTHR34610">
    <property type="entry name" value="SSL7007 PROTEIN"/>
    <property type="match status" value="1"/>
</dbReference>
<name>A0A9D7QPV5_9RHOO</name>
<organism evidence="2 3">
    <name type="scientific">Candidatus Dechloromonas phosphorivorans</name>
    <dbReference type="NCBI Taxonomy" id="2899244"/>
    <lineage>
        <taxon>Bacteria</taxon>
        <taxon>Pseudomonadati</taxon>
        <taxon>Pseudomonadota</taxon>
        <taxon>Betaproteobacteria</taxon>
        <taxon>Rhodocyclales</taxon>
        <taxon>Azonexaceae</taxon>
        <taxon>Dechloromonas</taxon>
    </lineage>
</organism>
<evidence type="ECO:0000313" key="3">
    <source>
        <dbReference type="Proteomes" id="UP000808146"/>
    </source>
</evidence>
<sequence length="140" mass="15505">MSQTKRPCIVFDTNALVSAAILPASPCRRALLLATGNFCIVHSSATWLELDEVIARKKFDRYFSDESRSEFLLTLARASQFIESSASVTDCTDPADYRFLELALDAKAETIVSGDEHLRSMHPWRGIAILSPGEFLQGHA</sequence>
<dbReference type="PANTHER" id="PTHR34610:SF3">
    <property type="entry name" value="SSL7007 PROTEIN"/>
    <property type="match status" value="1"/>
</dbReference>
<comment type="caution">
    <text evidence="2">The sequence shown here is derived from an EMBL/GenBank/DDBJ whole genome shotgun (WGS) entry which is preliminary data.</text>
</comment>
<dbReference type="InterPro" id="IPR002716">
    <property type="entry name" value="PIN_dom"/>
</dbReference>
<reference evidence="2" key="1">
    <citation type="submission" date="2020-10" db="EMBL/GenBank/DDBJ databases">
        <title>Connecting structure to function with the recovery of over 1000 high-quality activated sludge metagenome-assembled genomes encoding full-length rRNA genes using long-read sequencing.</title>
        <authorList>
            <person name="Singleton C.M."/>
            <person name="Petriglieri F."/>
            <person name="Kristensen J.M."/>
            <person name="Kirkegaard R.H."/>
            <person name="Michaelsen T.Y."/>
            <person name="Andersen M.H."/>
            <person name="Karst S.M."/>
            <person name="Dueholm M.S."/>
            <person name="Nielsen P.H."/>
            <person name="Albertsen M."/>
        </authorList>
    </citation>
    <scope>NUCLEOTIDE SEQUENCE</scope>
    <source>
        <strain evidence="2">OdNE_18-Q3-R46-58_BAT3C.305</strain>
    </source>
</reference>
<evidence type="ECO:0000259" key="1">
    <source>
        <dbReference type="SMART" id="SM00670"/>
    </source>
</evidence>
<feature type="domain" description="PIN" evidence="1">
    <location>
        <begin position="7"/>
        <end position="120"/>
    </location>
</feature>
<dbReference type="SMART" id="SM00670">
    <property type="entry name" value="PINc"/>
    <property type="match status" value="1"/>
</dbReference>
<dbReference type="SUPFAM" id="SSF88723">
    <property type="entry name" value="PIN domain-like"/>
    <property type="match status" value="1"/>
</dbReference>
<dbReference type="InterPro" id="IPR029060">
    <property type="entry name" value="PIN-like_dom_sf"/>
</dbReference>
<dbReference type="NCBIfam" id="TIGR00305">
    <property type="entry name" value="putative toxin-antitoxin system toxin component, PIN family"/>
    <property type="match status" value="1"/>
</dbReference>
<dbReference type="Pfam" id="PF13470">
    <property type="entry name" value="PIN_3"/>
    <property type="match status" value="1"/>
</dbReference>
<proteinExistence type="predicted"/>
<gene>
    <name evidence="2" type="ORF">IPN75_19460</name>
</gene>
<evidence type="ECO:0000313" key="2">
    <source>
        <dbReference type="EMBL" id="MBK8892370.1"/>
    </source>
</evidence>
<protein>
    <submittedName>
        <fullName evidence="2">Toxin-antitoxin system toxin component, PIN family</fullName>
    </submittedName>
</protein>
<dbReference type="AlphaFoldDB" id="A0A9D7QPV5"/>
<dbReference type="InterPro" id="IPR002850">
    <property type="entry name" value="PIN_toxin-like"/>
</dbReference>
<dbReference type="EMBL" id="JADKBR010000028">
    <property type="protein sequence ID" value="MBK8892370.1"/>
    <property type="molecule type" value="Genomic_DNA"/>
</dbReference>